<dbReference type="RefSeq" id="WP_176247652.1">
    <property type="nucleotide sequence ID" value="NZ_FXBL01000004.1"/>
</dbReference>
<dbReference type="SUPFAM" id="SSF89796">
    <property type="entry name" value="CoA-transferase family III (CaiB/BaiF)"/>
    <property type="match status" value="1"/>
</dbReference>
<name>A0A1X7PX15_9HYPH</name>
<dbReference type="InterPro" id="IPR023606">
    <property type="entry name" value="CoA-Trfase_III_dom_1_sf"/>
</dbReference>
<reference evidence="3 4" key="1">
    <citation type="submission" date="2017-04" db="EMBL/GenBank/DDBJ databases">
        <authorList>
            <person name="Afonso C.L."/>
            <person name="Miller P.J."/>
            <person name="Scott M.A."/>
            <person name="Spackman E."/>
            <person name="Goraichik I."/>
            <person name="Dimitrov K.M."/>
            <person name="Suarez D.L."/>
            <person name="Swayne D.E."/>
        </authorList>
    </citation>
    <scope>NUCLEOTIDE SEQUENCE [LARGE SCALE GENOMIC DNA]</scope>
    <source>
        <strain evidence="3 4">B5P</strain>
    </source>
</reference>
<organism evidence="3 4">
    <name type="scientific">Mesorhizobium australicum</name>
    <dbReference type="NCBI Taxonomy" id="536018"/>
    <lineage>
        <taxon>Bacteria</taxon>
        <taxon>Pseudomonadati</taxon>
        <taxon>Pseudomonadota</taxon>
        <taxon>Alphaproteobacteria</taxon>
        <taxon>Hyphomicrobiales</taxon>
        <taxon>Phyllobacteriaceae</taxon>
        <taxon>Mesorhizobium</taxon>
    </lineage>
</organism>
<evidence type="ECO:0000313" key="3">
    <source>
        <dbReference type="EMBL" id="SMH55923.1"/>
    </source>
</evidence>
<dbReference type="PANTHER" id="PTHR48207">
    <property type="entry name" value="SUCCINATE--HYDROXYMETHYLGLUTARATE COA-TRANSFERASE"/>
    <property type="match status" value="1"/>
</dbReference>
<gene>
    <name evidence="3" type="ORF">SAMN02982922_5423</name>
</gene>
<dbReference type="AlphaFoldDB" id="A0A1X7PX15"/>
<dbReference type="InterPro" id="IPR050483">
    <property type="entry name" value="CoA-transferase_III_domain"/>
</dbReference>
<evidence type="ECO:0000313" key="4">
    <source>
        <dbReference type="Proteomes" id="UP000193083"/>
    </source>
</evidence>
<proteinExistence type="predicted"/>
<dbReference type="PANTHER" id="PTHR48207:SF3">
    <property type="entry name" value="SUCCINATE--HYDROXYMETHYLGLUTARATE COA-TRANSFERASE"/>
    <property type="match status" value="1"/>
</dbReference>
<protein>
    <submittedName>
        <fullName evidence="3">Crotonobetainyl-CoA:carnitine CoA-transferase CaiB</fullName>
    </submittedName>
</protein>
<dbReference type="GO" id="GO:0008410">
    <property type="term" value="F:CoA-transferase activity"/>
    <property type="evidence" value="ECO:0007669"/>
    <property type="project" value="TreeGrafter"/>
</dbReference>
<dbReference type="Gene3D" id="3.40.50.10540">
    <property type="entry name" value="Crotonobetainyl-coa:carnitine coa-transferase, domain 1"/>
    <property type="match status" value="1"/>
</dbReference>
<dbReference type="Pfam" id="PF02515">
    <property type="entry name" value="CoA_transf_3"/>
    <property type="match status" value="1"/>
</dbReference>
<sequence length="394" mass="41031">MLPLEGYRVIDLTHVLAGPCATHHLRCLGAEVVKVERPGSGDAMRALALQPELDGLPPGFRALNAGKKSVAVDLADPAGRRAILDLAKSGDIFVENFRPGVARRLGLGPEDIRAVRPDVIYCSISGWGQTGENASRGAYDHVVQAATGMMMMQGGGEDLEPMKVGFPVIDIATGISAAEAILAAVVRRLRGDNGPITIDVSMIDSAISLMSGPAAQVLASGQPPGRVGNRGFVGSPGAETFATSDGHISVAANTMGQFEALCRLLGRPELAGPPYIPAGLGSEAFLANVATDELRAALRAAFAAASATELETRLNAANVPAARVRDLQEFLRDLYPRTPGIPVDGEPLAFGPAFRQEGAERPSLAPAPRLGQDADLLTVSARSEARSPGDGLRT</sequence>
<dbReference type="Proteomes" id="UP000193083">
    <property type="component" value="Unassembled WGS sequence"/>
</dbReference>
<feature type="region of interest" description="Disordered" evidence="2">
    <location>
        <begin position="355"/>
        <end position="394"/>
    </location>
</feature>
<accession>A0A1X7PX15</accession>
<evidence type="ECO:0000256" key="1">
    <source>
        <dbReference type="ARBA" id="ARBA00022679"/>
    </source>
</evidence>
<keyword evidence="4" id="KW-1185">Reference proteome</keyword>
<dbReference type="InterPro" id="IPR044855">
    <property type="entry name" value="CoA-Trfase_III_dom3_sf"/>
</dbReference>
<keyword evidence="1 3" id="KW-0808">Transferase</keyword>
<dbReference type="EMBL" id="FXBL01000004">
    <property type="protein sequence ID" value="SMH55923.1"/>
    <property type="molecule type" value="Genomic_DNA"/>
</dbReference>
<feature type="compositionally biased region" description="Basic and acidic residues" evidence="2">
    <location>
        <begin position="383"/>
        <end position="394"/>
    </location>
</feature>
<dbReference type="InterPro" id="IPR003673">
    <property type="entry name" value="CoA-Trfase_fam_III"/>
</dbReference>
<dbReference type="Gene3D" id="3.30.1540.10">
    <property type="entry name" value="formyl-coa transferase, domain 3"/>
    <property type="match status" value="1"/>
</dbReference>
<evidence type="ECO:0000256" key="2">
    <source>
        <dbReference type="SAM" id="MobiDB-lite"/>
    </source>
</evidence>